<dbReference type="EMBL" id="FNJW01000008">
    <property type="protein sequence ID" value="SDQ10310.1"/>
    <property type="molecule type" value="Genomic_DNA"/>
</dbReference>
<protein>
    <submittedName>
        <fullName evidence="2">Ribosomal protein S18 acetylase RimI</fullName>
    </submittedName>
</protein>
<evidence type="ECO:0000259" key="1">
    <source>
        <dbReference type="PROSITE" id="PS51186"/>
    </source>
</evidence>
<dbReference type="Proteomes" id="UP000199481">
    <property type="component" value="Unassembled WGS sequence"/>
</dbReference>
<dbReference type="PROSITE" id="PS51186">
    <property type="entry name" value="GNAT"/>
    <property type="match status" value="1"/>
</dbReference>
<evidence type="ECO:0000313" key="2">
    <source>
        <dbReference type="EMBL" id="SDQ10310.1"/>
    </source>
</evidence>
<dbReference type="PANTHER" id="PTHR47542">
    <property type="entry name" value="ACYL-COA N-ACYLTRANSFERASES (NAT) SUPERFAMILY PROTEIN"/>
    <property type="match status" value="1"/>
</dbReference>
<organism evidence="2 3">
    <name type="scientific">Carnobacterium viridans</name>
    <dbReference type="NCBI Taxonomy" id="174587"/>
    <lineage>
        <taxon>Bacteria</taxon>
        <taxon>Bacillati</taxon>
        <taxon>Bacillota</taxon>
        <taxon>Bacilli</taxon>
        <taxon>Lactobacillales</taxon>
        <taxon>Carnobacteriaceae</taxon>
        <taxon>Carnobacterium</taxon>
    </lineage>
</organism>
<dbReference type="GO" id="GO:0016747">
    <property type="term" value="F:acyltransferase activity, transferring groups other than amino-acyl groups"/>
    <property type="evidence" value="ECO:0007669"/>
    <property type="project" value="InterPro"/>
</dbReference>
<sequence>MNVTIEKAKDLDELSAFLSEVNKRKRSHIGYCGEKAEGIHQSLKEDFVASDSDIKFIIARNSTGEIIAGIGFDIDETSAEVWGPFNKTSSVKLQYQLWEQLVNENPAVQTFYFFINKENIQQRTFMDEIKAKNTGEHLILEIKEQDFERVSGKLKSVPFIQSDFNAFEKLHNETFPNTYYDARTITERLGNGNNLRVIKTETNELLGYVYFEIDTEISDASLEYIGVSSKARNQGLGTIMMKEALTEMFSYPQIKEIKLTVENTNSQANHVYRKAGFETKDTLISYTLKLYGALVEEEEDYITQ</sequence>
<dbReference type="Pfam" id="PF00583">
    <property type="entry name" value="Acetyltransf_1"/>
    <property type="match status" value="1"/>
</dbReference>
<dbReference type="CDD" id="cd04301">
    <property type="entry name" value="NAT_SF"/>
    <property type="match status" value="1"/>
</dbReference>
<name>A0A1H0Y5I2_9LACT</name>
<proteinExistence type="predicted"/>
<dbReference type="Gene3D" id="3.40.630.30">
    <property type="match status" value="1"/>
</dbReference>
<dbReference type="InterPro" id="IPR016181">
    <property type="entry name" value="Acyl_CoA_acyltransferase"/>
</dbReference>
<dbReference type="AlphaFoldDB" id="A0A1H0Y5I2"/>
<dbReference type="PANTHER" id="PTHR47542:SF2">
    <property type="entry name" value="ACYL-COA N-ACYLTRANSFERASES (NAT) SUPERFAMILY PROTEIN"/>
    <property type="match status" value="1"/>
</dbReference>
<reference evidence="3" key="1">
    <citation type="submission" date="2016-10" db="EMBL/GenBank/DDBJ databases">
        <authorList>
            <person name="Varghese N."/>
            <person name="Submissions S."/>
        </authorList>
    </citation>
    <scope>NUCLEOTIDE SEQUENCE [LARGE SCALE GENOMIC DNA]</scope>
    <source>
        <strain evidence="3">MPL-11</strain>
    </source>
</reference>
<dbReference type="InterPro" id="IPR000182">
    <property type="entry name" value="GNAT_dom"/>
</dbReference>
<evidence type="ECO:0000313" key="3">
    <source>
        <dbReference type="Proteomes" id="UP000199481"/>
    </source>
</evidence>
<keyword evidence="3" id="KW-1185">Reference proteome</keyword>
<feature type="domain" description="N-acetyltransferase" evidence="1">
    <location>
        <begin position="154"/>
        <end position="301"/>
    </location>
</feature>
<keyword evidence="2" id="KW-0689">Ribosomal protein</keyword>
<gene>
    <name evidence="2" type="ORF">SAMN04487752_0710</name>
</gene>
<keyword evidence="2" id="KW-0687">Ribonucleoprotein</keyword>
<dbReference type="SUPFAM" id="SSF55729">
    <property type="entry name" value="Acyl-CoA N-acyltransferases (Nat)"/>
    <property type="match status" value="1"/>
</dbReference>
<accession>A0A1H0Y5I2</accession>
<dbReference type="GO" id="GO:0005840">
    <property type="term" value="C:ribosome"/>
    <property type="evidence" value="ECO:0007669"/>
    <property type="project" value="UniProtKB-KW"/>
</dbReference>